<keyword evidence="2" id="KW-1185">Reference proteome</keyword>
<evidence type="ECO:0000313" key="1">
    <source>
        <dbReference type="EMBL" id="BCJ46474.1"/>
    </source>
</evidence>
<dbReference type="Gene3D" id="3.40.50.450">
    <property type="match status" value="1"/>
</dbReference>
<gene>
    <name evidence="1" type="ORF">Aiant_71310</name>
</gene>
<dbReference type="RefSeq" id="WP_189333960.1">
    <property type="nucleotide sequence ID" value="NZ_AP023356.1"/>
</dbReference>
<proteinExistence type="predicted"/>
<dbReference type="EMBL" id="AP023356">
    <property type="protein sequence ID" value="BCJ46474.1"/>
    <property type="molecule type" value="Genomic_DNA"/>
</dbReference>
<name>A0ABM7M4A1_9ACTN</name>
<evidence type="ECO:0008006" key="3">
    <source>
        <dbReference type="Google" id="ProtNLM"/>
    </source>
</evidence>
<dbReference type="SUPFAM" id="SSF52309">
    <property type="entry name" value="N-(deoxy)ribosyltransferase-like"/>
    <property type="match status" value="1"/>
</dbReference>
<sequence length="153" mass="16593">MTSPVNAYPDLVICYSVEQGQSESLRKRIEQITEGAADHGLSTFAHVRDVQGWEIGEIDYREAFAKVIERIRTARGVVLDLTSHAGAARTGLSVEAGGALALGKPIIAIWRQPDRPEKILSVASVSGGYEEGESLRKLTSMLICQLESELALV</sequence>
<protein>
    <recommendedName>
        <fullName evidence="3">Nucleoside 2-deoxyribosyltransferase</fullName>
    </recommendedName>
</protein>
<reference evidence="1 2" key="1">
    <citation type="submission" date="2020-08" db="EMBL/GenBank/DDBJ databases">
        <title>Whole genome shotgun sequence of Actinoplanes ianthinogenes NBRC 13996.</title>
        <authorList>
            <person name="Komaki H."/>
            <person name="Tamura T."/>
        </authorList>
    </citation>
    <scope>NUCLEOTIDE SEQUENCE [LARGE SCALE GENOMIC DNA]</scope>
    <source>
        <strain evidence="1 2">NBRC 13996</strain>
    </source>
</reference>
<organism evidence="1 2">
    <name type="scientific">Actinoplanes ianthinogenes</name>
    <dbReference type="NCBI Taxonomy" id="122358"/>
    <lineage>
        <taxon>Bacteria</taxon>
        <taxon>Bacillati</taxon>
        <taxon>Actinomycetota</taxon>
        <taxon>Actinomycetes</taxon>
        <taxon>Micromonosporales</taxon>
        <taxon>Micromonosporaceae</taxon>
        <taxon>Actinoplanes</taxon>
    </lineage>
</organism>
<dbReference type="Proteomes" id="UP000676967">
    <property type="component" value="Chromosome"/>
</dbReference>
<accession>A0ABM7M4A1</accession>
<evidence type="ECO:0000313" key="2">
    <source>
        <dbReference type="Proteomes" id="UP000676967"/>
    </source>
</evidence>